<keyword evidence="2" id="KW-1185">Reference proteome</keyword>
<organism evidence="1 2">
    <name type="scientific">Iphiclides podalirius</name>
    <name type="common">scarce swallowtail</name>
    <dbReference type="NCBI Taxonomy" id="110791"/>
    <lineage>
        <taxon>Eukaryota</taxon>
        <taxon>Metazoa</taxon>
        <taxon>Ecdysozoa</taxon>
        <taxon>Arthropoda</taxon>
        <taxon>Hexapoda</taxon>
        <taxon>Insecta</taxon>
        <taxon>Pterygota</taxon>
        <taxon>Neoptera</taxon>
        <taxon>Endopterygota</taxon>
        <taxon>Lepidoptera</taxon>
        <taxon>Glossata</taxon>
        <taxon>Ditrysia</taxon>
        <taxon>Papilionoidea</taxon>
        <taxon>Papilionidae</taxon>
        <taxon>Papilioninae</taxon>
        <taxon>Iphiclides</taxon>
    </lineage>
</organism>
<accession>A0ABN8J1T9</accession>
<proteinExistence type="predicted"/>
<evidence type="ECO:0000313" key="1">
    <source>
        <dbReference type="EMBL" id="CAH2072948.1"/>
    </source>
</evidence>
<protein>
    <submittedName>
        <fullName evidence="1">Uncharacterized protein</fullName>
    </submittedName>
</protein>
<dbReference type="EMBL" id="OW152819">
    <property type="protein sequence ID" value="CAH2072948.1"/>
    <property type="molecule type" value="Genomic_DNA"/>
</dbReference>
<name>A0ABN8J1T9_9NEOP</name>
<gene>
    <name evidence="1" type="ORF">IPOD504_LOCUS15410</name>
</gene>
<dbReference type="Proteomes" id="UP000837857">
    <property type="component" value="Chromosome 7"/>
</dbReference>
<feature type="non-terminal residue" evidence="1">
    <location>
        <position position="160"/>
    </location>
</feature>
<evidence type="ECO:0000313" key="2">
    <source>
        <dbReference type="Proteomes" id="UP000837857"/>
    </source>
</evidence>
<sequence>MGGFRGVSSAVPIRVRRAPDGRQTRERRVTQWWAPRRRVHCTEVESRHWARLRGDSGSVSTTRHCTYKETLVRLWEFQWRGTSVPNSRGSPITCSVTMRNAIEIRRSGVTGGGGTPTFSPHGSGCGVSRAAINHAGRPAIADCRVGRVGTPVRVMSESGR</sequence>
<reference evidence="1" key="1">
    <citation type="submission" date="2022-03" db="EMBL/GenBank/DDBJ databases">
        <authorList>
            <person name="Martin H S."/>
        </authorList>
    </citation>
    <scope>NUCLEOTIDE SEQUENCE</scope>
</reference>